<dbReference type="InterPro" id="IPR029052">
    <property type="entry name" value="Metallo-depent_PP-like"/>
</dbReference>
<dbReference type="Gene3D" id="3.60.21.10">
    <property type="match status" value="1"/>
</dbReference>
<dbReference type="Proteomes" id="UP001164472">
    <property type="component" value="Chromosome"/>
</dbReference>
<organism evidence="2 3">
    <name type="scientific">Alkalimarinus sediminis</name>
    <dbReference type="NCBI Taxonomy" id="1632866"/>
    <lineage>
        <taxon>Bacteria</taxon>
        <taxon>Pseudomonadati</taxon>
        <taxon>Pseudomonadota</taxon>
        <taxon>Gammaproteobacteria</taxon>
        <taxon>Alteromonadales</taxon>
        <taxon>Alteromonadaceae</taxon>
        <taxon>Alkalimarinus</taxon>
    </lineage>
</organism>
<dbReference type="GO" id="GO:0005737">
    <property type="term" value="C:cytoplasm"/>
    <property type="evidence" value="ECO:0007669"/>
    <property type="project" value="TreeGrafter"/>
</dbReference>
<dbReference type="PANTHER" id="PTHR42850:SF2">
    <property type="entry name" value="BLL5683 PROTEIN"/>
    <property type="match status" value="1"/>
</dbReference>
<reference evidence="2" key="1">
    <citation type="submission" date="2022-07" db="EMBL/GenBank/DDBJ databases">
        <title>Alkalimarinus sp. nov., isolated from gut of a Alitta virens.</title>
        <authorList>
            <person name="Yang A.I."/>
            <person name="Shin N.-R."/>
        </authorList>
    </citation>
    <scope>NUCLEOTIDE SEQUENCE</scope>
    <source>
        <strain evidence="2">FA028</strain>
    </source>
</reference>
<dbReference type="Pfam" id="PF00149">
    <property type="entry name" value="Metallophos"/>
    <property type="match status" value="1"/>
</dbReference>
<evidence type="ECO:0000259" key="1">
    <source>
        <dbReference type="Pfam" id="PF00149"/>
    </source>
</evidence>
<proteinExistence type="predicted"/>
<evidence type="ECO:0000313" key="3">
    <source>
        <dbReference type="Proteomes" id="UP001164472"/>
    </source>
</evidence>
<gene>
    <name evidence="2" type="ORF">NNL22_18170</name>
</gene>
<dbReference type="PANTHER" id="PTHR42850">
    <property type="entry name" value="METALLOPHOSPHOESTERASE"/>
    <property type="match status" value="1"/>
</dbReference>
<dbReference type="AlphaFoldDB" id="A0A9E8HHS7"/>
<accession>A0A9E8HHS7</accession>
<dbReference type="EMBL" id="CP101527">
    <property type="protein sequence ID" value="UZW74923.1"/>
    <property type="molecule type" value="Genomic_DNA"/>
</dbReference>
<name>A0A9E8HHS7_9ALTE</name>
<dbReference type="InterPro" id="IPR004843">
    <property type="entry name" value="Calcineurin-like_PHP"/>
</dbReference>
<feature type="domain" description="Calcineurin-like phosphoesterase" evidence="1">
    <location>
        <begin position="21"/>
        <end position="185"/>
    </location>
</feature>
<evidence type="ECO:0000313" key="2">
    <source>
        <dbReference type="EMBL" id="UZW74923.1"/>
    </source>
</evidence>
<sequence length="281" mass="30779">MLNIGEIKGSMLLFGGPYSNLQATLAIRQEAEKRGIASDHIVCTGDVVAYCGDPEATVNLIRDWGIHVVMGNCEESLAQDADDCGCGFEEGTTCSLLSNNWYQFARNQLSNDSKQWMSSLPRSIDFHSVGYHIHCIHGGVSHINQFVFASTDKQLKAEQLAHAQADIIVAGHCGLPFGQQIGDKAWLNAGVIGMPANEGKESVWYMLLSPKGSELEVSWHRLQYDVVAAQHAMQGVGLSKQYCHALKSGLWPSLDVLPEKEQALTGVELNLVPLMLRRLTD</sequence>
<dbReference type="CDD" id="cd00838">
    <property type="entry name" value="MPP_superfamily"/>
    <property type="match status" value="1"/>
</dbReference>
<keyword evidence="3" id="KW-1185">Reference proteome</keyword>
<dbReference type="KEGG" id="asem:NNL22_18170"/>
<dbReference type="RefSeq" id="WP_251810350.1">
    <property type="nucleotide sequence ID" value="NZ_CP101527.1"/>
</dbReference>
<dbReference type="GO" id="GO:0016791">
    <property type="term" value="F:phosphatase activity"/>
    <property type="evidence" value="ECO:0007669"/>
    <property type="project" value="TreeGrafter"/>
</dbReference>
<dbReference type="InterPro" id="IPR050126">
    <property type="entry name" value="Ap4A_hydrolase"/>
</dbReference>
<protein>
    <submittedName>
        <fullName evidence="2">Metallophosphoesterase family protein</fullName>
    </submittedName>
</protein>
<dbReference type="SUPFAM" id="SSF56300">
    <property type="entry name" value="Metallo-dependent phosphatases"/>
    <property type="match status" value="1"/>
</dbReference>